<comment type="caution">
    <text evidence="1">The sequence shown here is derived from an EMBL/GenBank/DDBJ whole genome shotgun (WGS) entry which is preliminary data.</text>
</comment>
<dbReference type="EMBL" id="JACPUR010000018">
    <property type="protein sequence ID" value="MBI3127614.1"/>
    <property type="molecule type" value="Genomic_DNA"/>
</dbReference>
<organism evidence="1 2">
    <name type="scientific">Tectimicrobiota bacterium</name>
    <dbReference type="NCBI Taxonomy" id="2528274"/>
    <lineage>
        <taxon>Bacteria</taxon>
        <taxon>Pseudomonadati</taxon>
        <taxon>Nitrospinota/Tectimicrobiota group</taxon>
        <taxon>Candidatus Tectimicrobiota</taxon>
    </lineage>
</organism>
<evidence type="ECO:0000313" key="1">
    <source>
        <dbReference type="EMBL" id="MBI3127614.1"/>
    </source>
</evidence>
<proteinExistence type="predicted"/>
<protein>
    <recommendedName>
        <fullName evidence="3">Metallo-beta-lactamase domain-containing protein</fullName>
    </recommendedName>
</protein>
<name>A0A932MLW2_UNCTE</name>
<evidence type="ECO:0000313" key="2">
    <source>
        <dbReference type="Proteomes" id="UP000782312"/>
    </source>
</evidence>
<reference evidence="1" key="1">
    <citation type="submission" date="2020-07" db="EMBL/GenBank/DDBJ databases">
        <title>Huge and variable diversity of episymbiotic CPR bacteria and DPANN archaea in groundwater ecosystems.</title>
        <authorList>
            <person name="He C.Y."/>
            <person name="Keren R."/>
            <person name="Whittaker M."/>
            <person name="Farag I.F."/>
            <person name="Doudna J."/>
            <person name="Cate J.H.D."/>
            <person name="Banfield J.F."/>
        </authorList>
    </citation>
    <scope>NUCLEOTIDE SEQUENCE</scope>
    <source>
        <strain evidence="1">NC_groundwater_763_Ag_S-0.2um_68_21</strain>
    </source>
</reference>
<dbReference type="Gene3D" id="3.60.15.10">
    <property type="entry name" value="Ribonuclease Z/Hydroxyacylglutathione hydrolase-like"/>
    <property type="match status" value="1"/>
</dbReference>
<dbReference type="Proteomes" id="UP000782312">
    <property type="component" value="Unassembled WGS sequence"/>
</dbReference>
<dbReference type="InterPro" id="IPR036866">
    <property type="entry name" value="RibonucZ/Hydroxyglut_hydro"/>
</dbReference>
<evidence type="ECO:0008006" key="3">
    <source>
        <dbReference type="Google" id="ProtNLM"/>
    </source>
</evidence>
<accession>A0A932MLW2</accession>
<dbReference type="AlphaFoldDB" id="A0A932MLW2"/>
<dbReference type="SUPFAM" id="SSF56281">
    <property type="entry name" value="Metallo-hydrolase/oxidoreductase"/>
    <property type="match status" value="1"/>
</dbReference>
<gene>
    <name evidence="1" type="ORF">HYZ11_08435</name>
</gene>
<sequence length="101" mass="11306">MTDGDTANWQKILATLRTWEVEALVPGHGPVVRGRENVHKAIDALDAYFNDLRGQVRALMRQGKKLDEIQKAVNVAKYASWGRKNALAGTIKKLYEEQSAN</sequence>